<dbReference type="NCBIfam" id="TIGR01168">
    <property type="entry name" value="YSIRK_signal"/>
    <property type="match status" value="1"/>
</dbReference>
<feature type="compositionally biased region" description="Acidic residues" evidence="2">
    <location>
        <begin position="217"/>
        <end position="226"/>
    </location>
</feature>
<feature type="transmembrane region" description="Helical" evidence="3">
    <location>
        <begin position="21"/>
        <end position="43"/>
    </location>
</feature>
<gene>
    <name evidence="5" type="ORF">AZK02_03845</name>
</gene>
<sequence length="2416" mass="261331">MKKSYRDDNGEKVFRYSIRKYHFGAASVAVAALMFFANGAVAASETITPTTASDIVKVDSDSNADGDPGTSYEEDSSKVSTRQPLELKSVDELKGQEAPVEAAKSTQSNLQALLEKLTLSSMQELHAEVEARLAAAKAVLSDPQATQAQVDEQARLMAELTSRVNQVLTPSPEKAGLISATLATPDNLVSNQTSSTSLLQPRTLKNNQSDYDPIPLGDDEDDEDDVRDGLFSSKNPVTTIQPRSPRSVPPKENSSEVKVEAKQSRFGQVKGKSLIHGDDPVNYIKFKNANNQEVQKPAGVDVAWAEKPSTAQEGLNKTGRIKITYHLTSESGADVKQEKFVTINTPVYHATLTQNRYTATYGGEFINRRNPTDGRRYINYNAKSHFQLDNLRAYWEHSSGANGSTYSSVIRDWNTRYLGKKSEKLMVRYPGDSGRYDSRKDDGGERYEILEGTFIVKPVKPSIQTSLGKVGKNTLTVNNVNSGTTVVAYDMANPRNPREIGRVSVLKDGDYRIKNGIELTLNSGEVLRKDQKIATKVIYEITNTDQRTESDSSDTLTVKESLVANGIHVIKDETYTGNVKDRIRYNDDTDADRRTALPNNASASWVQNPDYSRLDTRNYSANVRIPGQGDARVDVPVHVYAPASLKVSSYNNKQGTLSNGTEAENYIQFRDGNATIDKPNNVTVRWKDGQAPDVSRPGTQQKTIEVVYPGNDGPSSTVIREYQVTFTSYHAQAQKREYTRTIGENFASTTAKSYVKKADGSPELPQETEYAWKKDETANREYGSETWGKVNDDWLGKKTNKIKVYYPNADGGNNKADNLAEETEEITFITKPAKPRIASNLTGQAGTRSNVVIQNATPGTTLELRDGDTVLGKVEVPKNNSLYSQLTTATITPTADIPASANITVKSIYSPNNQDQRVESDSSDAVTSTQITVSAKGTIQTLAGTGHIAGLSNLNKATLSTLLNLSDGSAVADGTTGRWESGQNIAKGQAGTRTEKLFVRLPGHTKEQEVTFTVKTLAVPSAKAVVKDKGQDIVADDLSNYVTVEGQTGLSWKGNPSKVEVGKTLPKIKVTYPRAGQNGIAVTDIQDQEVDAKVYSLEVNGVAKTRVTVGEAFDPVAADYVTQVANTETLPSGVSYAWKNGNKPSSARVGKETYTVETSFGRGNDVPAELRGQKVETQVEVTVLSTKPSQPELGQNRNDLAITAVVGKENANKAVITFRDDAAQEQTVTFEKGDNNQWDKVGGTNQPTVQILNNNDGTATVHLTAGTAKVGSSVSIKQQKADSDYSEAATLVAKERLDGVSATSKDDGSVDVVVPSEAKKASVTYTPEGQNQAKTVELAKAQDGTWSAPANSGLLVNKDNTTGILTITVPASQVADGSKVVGNADNDSKLSIDAEARAKAPQPVEFDSSIRHNGDIVLTLPNNADTATINYLVSDTELKTATATKGQDGSWTLSPDSGLELASTNGVTKITLAYTKLSGNRTVTASAKAGSGEGESKERTFTKTVPEHTTPTTQNVVIAANATPTDDQLLTGVIANNKQSVAAKQTQTAIAAGTTKEIPATLTYTDGSTEEITITVQSKPTVPTVNGLESRARVAVPGLLSTARTITGQAMQGAEKVKLTLQNGSEKEVDVAADGSWSYTLAADEFLTQTISNSNAKYSSTKIRLVQVKDGLESEPKDIDILMGRATIDTPLRAGRDITLHIPHDTTSGYIRIGGSVERGGVDIGLKKVNDVWTLDTDANRASKLELVSETDPTNPALTKVTLKVKATDDASYSPPFTIGGDSGNVKFRAHYYSGRDIGGVVPMGRQGQFEWILSGQPTNTRPTVDWETGKEIQDGQEIPSPTVDELKDFFKGEDSEDDAGLTVGYSASNRGKLRVRLYTSGTNQTVRTNARGRIDPGNYRLLLSTIDAAGVESNILERNVIIQSYADYYRDAVQYPTPAQKVTYSDTDITNGNFTTAAKTRFKDKIEEINRQNTQLPTSTTYSVGNTDDKERVAVLGFPDGSTIDISHSQVAKPDVPTITPTDTEQQGMPKVTDADREISGTALQNATKVTLKLQTGKGIEIVKEITVNNTKDFAALAPGEGLLKNGVWKYKLADGQYLRQTDATAEPGSSSLPLKATQTVFDAVSDDTSIYVANKRTVEGKKIEGEVGSPDLKKYIDKPQDAVVYKEKGQEKPFPSDFIAKWENTPNFDTVGTFTYKVKFYEKDGNTPADHISEGVDVTFVVKSKAPATLTHTNRDNGETLVNVPQDADEVVFSIPRSDTAVDTIIVKKSEGWTATGIQKRDNTWVFPANSVHGNRTVTAVATAGKGDTKSVETPTLITTLAHDVETRKISRVVGGNSPTDTDLLNAVIVNNKQSAKLKEGTAYPTTLGQHTLEVFVTYQDQSTEFVSVSYEVKESNKQHVAYTHMTLPTTYSF</sequence>
<organism evidence="5 6">
    <name type="scientific">Streptococcus pneumoniae</name>
    <dbReference type="NCBI Taxonomy" id="1313"/>
    <lineage>
        <taxon>Bacteria</taxon>
        <taxon>Bacillati</taxon>
        <taxon>Bacillota</taxon>
        <taxon>Bacilli</taxon>
        <taxon>Lactobacillales</taxon>
        <taxon>Streptococcaceae</taxon>
        <taxon>Streptococcus</taxon>
    </lineage>
</organism>
<evidence type="ECO:0000259" key="4">
    <source>
        <dbReference type="Pfam" id="PF04650"/>
    </source>
</evidence>
<dbReference type="Gene3D" id="2.60.40.10">
    <property type="entry name" value="Immunoglobulins"/>
    <property type="match status" value="1"/>
</dbReference>
<feature type="region of interest" description="Disordered" evidence="2">
    <location>
        <begin position="58"/>
        <end position="82"/>
    </location>
</feature>
<name>A0A8B5XPG5_STREE</name>
<dbReference type="InterPro" id="IPR013783">
    <property type="entry name" value="Ig-like_fold"/>
</dbReference>
<dbReference type="EMBL" id="VMVH01000039">
    <property type="protein sequence ID" value="TVW27599.1"/>
    <property type="molecule type" value="Genomic_DNA"/>
</dbReference>
<dbReference type="Pfam" id="PF04650">
    <property type="entry name" value="YSIRK_signal"/>
    <property type="match status" value="1"/>
</dbReference>
<evidence type="ECO:0000256" key="3">
    <source>
        <dbReference type="SAM" id="Phobius"/>
    </source>
</evidence>
<reference evidence="5 6" key="1">
    <citation type="submission" date="2019-07" db="EMBL/GenBank/DDBJ databases">
        <authorList>
            <person name="Mohale T."/>
        </authorList>
    </citation>
    <scope>NUCLEOTIDE SEQUENCE [LARGE SCALE GENOMIC DNA]</scope>
    <source>
        <strain evidence="5 6">NTPn 189</strain>
    </source>
</reference>
<feature type="compositionally biased region" description="Polar residues" evidence="2">
    <location>
        <begin position="187"/>
        <end position="210"/>
    </location>
</feature>
<keyword evidence="3" id="KW-0812">Transmembrane</keyword>
<comment type="caution">
    <text evidence="5">The sequence shown here is derived from an EMBL/GenBank/DDBJ whole genome shotgun (WGS) entry which is preliminary data.</text>
</comment>
<dbReference type="InterPro" id="IPR005877">
    <property type="entry name" value="YSIRK_signal_dom"/>
</dbReference>
<keyword evidence="1" id="KW-0732">Signal</keyword>
<proteinExistence type="predicted"/>
<evidence type="ECO:0000256" key="1">
    <source>
        <dbReference type="ARBA" id="ARBA00022729"/>
    </source>
</evidence>
<keyword evidence="3" id="KW-1133">Transmembrane helix</keyword>
<accession>A0A8B5XPG5</accession>
<evidence type="ECO:0000313" key="6">
    <source>
        <dbReference type="Proteomes" id="UP000318940"/>
    </source>
</evidence>
<keyword evidence="3" id="KW-0472">Membrane</keyword>
<evidence type="ECO:0000313" key="5">
    <source>
        <dbReference type="EMBL" id="TVW27599.1"/>
    </source>
</evidence>
<feature type="region of interest" description="Disordered" evidence="2">
    <location>
        <begin position="187"/>
        <end position="256"/>
    </location>
</feature>
<dbReference type="Proteomes" id="UP000318940">
    <property type="component" value="Unassembled WGS sequence"/>
</dbReference>
<feature type="domain" description="YSIRK Gram-positive signal peptide" evidence="4">
    <location>
        <begin position="15"/>
        <end position="36"/>
    </location>
</feature>
<feature type="compositionally biased region" description="Polar residues" evidence="2">
    <location>
        <begin position="232"/>
        <end position="244"/>
    </location>
</feature>
<protein>
    <submittedName>
        <fullName evidence="5">YSIRK-type signal peptide-containing protein</fullName>
    </submittedName>
</protein>
<evidence type="ECO:0000256" key="2">
    <source>
        <dbReference type="SAM" id="MobiDB-lite"/>
    </source>
</evidence>